<dbReference type="OrthoDB" id="9784149at2"/>
<dbReference type="Proteomes" id="UP000002247">
    <property type="component" value="Chromosome"/>
</dbReference>
<dbReference type="EC" id="3.5.2.6" evidence="2 6"/>
<dbReference type="InterPro" id="IPR000871">
    <property type="entry name" value="Beta-lactam_class-A"/>
</dbReference>
<dbReference type="KEGG" id="srt:Srot_2182"/>
<dbReference type="RefSeq" id="WP_013139084.1">
    <property type="nucleotide sequence ID" value="NC_014168.1"/>
</dbReference>
<dbReference type="PROSITE" id="PS00146">
    <property type="entry name" value="BETA_LACTAMASE_A"/>
    <property type="match status" value="1"/>
</dbReference>
<dbReference type="NCBIfam" id="NF033103">
    <property type="entry name" value="bla_class_A"/>
    <property type="match status" value="1"/>
</dbReference>
<dbReference type="Pfam" id="PF13354">
    <property type="entry name" value="Beta-lactamase2"/>
    <property type="match status" value="1"/>
</dbReference>
<evidence type="ECO:0000313" key="9">
    <source>
        <dbReference type="Proteomes" id="UP000002247"/>
    </source>
</evidence>
<dbReference type="AlphaFoldDB" id="D6Z9W4"/>
<name>D6Z9W4_SEGRD</name>
<evidence type="ECO:0000256" key="1">
    <source>
        <dbReference type="ARBA" id="ARBA00009009"/>
    </source>
</evidence>
<comment type="similarity">
    <text evidence="1 6">Belongs to the class-A beta-lactamase family.</text>
</comment>
<evidence type="ECO:0000256" key="2">
    <source>
        <dbReference type="ARBA" id="ARBA00012865"/>
    </source>
</evidence>
<evidence type="ECO:0000313" key="8">
    <source>
        <dbReference type="EMBL" id="ADG98634.1"/>
    </source>
</evidence>
<protein>
    <recommendedName>
        <fullName evidence="3 6">Beta-lactamase</fullName>
        <ecNumber evidence="2 6">3.5.2.6</ecNumber>
    </recommendedName>
</protein>
<dbReference type="GO" id="GO:0030655">
    <property type="term" value="P:beta-lactam antibiotic catabolic process"/>
    <property type="evidence" value="ECO:0007669"/>
    <property type="project" value="InterPro"/>
</dbReference>
<sequence>MEVSRRAAIEGIAALAALAACGTAEKDPGFAASNAQSSQFTGATVFESAVAALEARHKAHVGVFALDTGSGNTLEHRADQRFMMCSVWKTLVVGLVLRRAQADPGLLAASAVIPADPGPIAEDSPFAKGRLGQTATYSELCGAAIRLSDNIAANILLQQFGGPPAVTDFVRSLGDATTRLDRYEEEMNYGSPEDLLDTTTARALASTYQKLLLGDALAPPQRQQLTDWMEGTTTGLHRIRAGLPAAWRVADKTGTAGRRQGNANDVAIAWPDGGRAPLAISVLTVAPGVAKPDDRLLADVASAARSALALK</sequence>
<dbReference type="SUPFAM" id="SSF56601">
    <property type="entry name" value="beta-lactamase/transpeptidase-like"/>
    <property type="match status" value="1"/>
</dbReference>
<organism evidence="8 9">
    <name type="scientific">Segniliparus rotundus (strain ATCC BAA-972 / CDC 1076 / CIP 108378 / DSM 44985 / JCM 13578)</name>
    <dbReference type="NCBI Taxonomy" id="640132"/>
    <lineage>
        <taxon>Bacteria</taxon>
        <taxon>Bacillati</taxon>
        <taxon>Actinomycetota</taxon>
        <taxon>Actinomycetes</taxon>
        <taxon>Mycobacteriales</taxon>
        <taxon>Segniliparaceae</taxon>
        <taxon>Segniliparus</taxon>
    </lineage>
</organism>
<evidence type="ECO:0000256" key="4">
    <source>
        <dbReference type="ARBA" id="ARBA00022801"/>
    </source>
</evidence>
<dbReference type="PROSITE" id="PS51257">
    <property type="entry name" value="PROKAR_LIPOPROTEIN"/>
    <property type="match status" value="1"/>
</dbReference>
<dbReference type="InterPro" id="IPR045155">
    <property type="entry name" value="Beta-lactam_cat"/>
</dbReference>
<evidence type="ECO:0000256" key="3">
    <source>
        <dbReference type="ARBA" id="ARBA00018879"/>
    </source>
</evidence>
<dbReference type="GO" id="GO:0046677">
    <property type="term" value="P:response to antibiotic"/>
    <property type="evidence" value="ECO:0007669"/>
    <property type="project" value="UniProtKB-UniRule"/>
</dbReference>
<dbReference type="PANTHER" id="PTHR35333:SF3">
    <property type="entry name" value="BETA-LACTAMASE-TYPE TRANSPEPTIDASE FOLD CONTAINING PROTEIN"/>
    <property type="match status" value="1"/>
</dbReference>
<dbReference type="GO" id="GO:0008800">
    <property type="term" value="F:beta-lactamase activity"/>
    <property type="evidence" value="ECO:0007669"/>
    <property type="project" value="UniProtKB-UniRule"/>
</dbReference>
<dbReference type="STRING" id="640132.Srot_2182"/>
<feature type="domain" description="Beta-lactamase class A catalytic" evidence="7">
    <location>
        <begin position="62"/>
        <end position="284"/>
    </location>
</feature>
<evidence type="ECO:0000259" key="7">
    <source>
        <dbReference type="Pfam" id="PF13354"/>
    </source>
</evidence>
<comment type="catalytic activity">
    <reaction evidence="6">
        <text>a beta-lactam + H2O = a substituted beta-amino acid</text>
        <dbReference type="Rhea" id="RHEA:20401"/>
        <dbReference type="ChEBI" id="CHEBI:15377"/>
        <dbReference type="ChEBI" id="CHEBI:35627"/>
        <dbReference type="ChEBI" id="CHEBI:140347"/>
        <dbReference type="EC" id="3.5.2.6"/>
    </reaction>
</comment>
<dbReference type="HOGENOM" id="CLU_031960_6_0_11"/>
<dbReference type="InterPro" id="IPR023650">
    <property type="entry name" value="Beta-lactam_class-A_AS"/>
</dbReference>
<accession>D6Z9W4</accession>
<keyword evidence="4 6" id="KW-0378">Hydrolase</keyword>
<gene>
    <name evidence="8" type="ordered locus">Srot_2182</name>
</gene>
<dbReference type="PRINTS" id="PR00118">
    <property type="entry name" value="BLACTAMASEA"/>
</dbReference>
<evidence type="ECO:0000256" key="6">
    <source>
        <dbReference type="RuleBase" id="RU361140"/>
    </source>
</evidence>
<dbReference type="EMBL" id="CP001958">
    <property type="protein sequence ID" value="ADG98634.1"/>
    <property type="molecule type" value="Genomic_DNA"/>
</dbReference>
<dbReference type="InterPro" id="IPR012338">
    <property type="entry name" value="Beta-lactam/transpept-like"/>
</dbReference>
<dbReference type="PROSITE" id="PS51318">
    <property type="entry name" value="TAT"/>
    <property type="match status" value="1"/>
</dbReference>
<keyword evidence="9" id="KW-1185">Reference proteome</keyword>
<evidence type="ECO:0000256" key="5">
    <source>
        <dbReference type="ARBA" id="ARBA00023251"/>
    </source>
</evidence>
<dbReference type="Gene3D" id="3.40.710.10">
    <property type="entry name" value="DD-peptidase/beta-lactamase superfamily"/>
    <property type="match status" value="1"/>
</dbReference>
<keyword evidence="5 6" id="KW-0046">Antibiotic resistance</keyword>
<dbReference type="PANTHER" id="PTHR35333">
    <property type="entry name" value="BETA-LACTAMASE"/>
    <property type="match status" value="1"/>
</dbReference>
<dbReference type="eggNOG" id="COG2367">
    <property type="taxonomic scope" value="Bacteria"/>
</dbReference>
<dbReference type="InterPro" id="IPR006311">
    <property type="entry name" value="TAT_signal"/>
</dbReference>
<reference evidence="8 9" key="1">
    <citation type="journal article" date="2010" name="Stand. Genomic Sci.">
        <title>Complete genome sequence of Segniliparus rotundus type strain (CDC 1076).</title>
        <authorList>
            <person name="Sikorski J."/>
            <person name="Lapidus A."/>
            <person name="Copeland A."/>
            <person name="Misra M."/>
            <person name="Glavina Del Rio T."/>
            <person name="Nolan M."/>
            <person name="Lucas S."/>
            <person name="Chen F."/>
            <person name="Tice H."/>
            <person name="Cheng J.F."/>
            <person name="Jando M."/>
            <person name="Schneider S."/>
            <person name="Bruce D."/>
            <person name="Goodwin L."/>
            <person name="Pitluck S."/>
            <person name="Liolios K."/>
            <person name="Mikhailova N."/>
            <person name="Pati A."/>
            <person name="Ivanova N."/>
            <person name="Mavromatis K."/>
            <person name="Chen A."/>
            <person name="Palaniappan K."/>
            <person name="Chertkov O."/>
            <person name="Land M."/>
            <person name="Hauser L."/>
            <person name="Chang Y.J."/>
            <person name="Jeffries C.D."/>
            <person name="Brettin T."/>
            <person name="Detter J.C."/>
            <person name="Han C."/>
            <person name="Rohde M."/>
            <person name="Goker M."/>
            <person name="Bristow J."/>
            <person name="Eisen J.A."/>
            <person name="Markowitz V."/>
            <person name="Hugenholtz P."/>
            <person name="Kyrpides N.C."/>
            <person name="Klenk H.P."/>
        </authorList>
    </citation>
    <scope>NUCLEOTIDE SEQUENCE [LARGE SCALE GENOMIC DNA]</scope>
    <source>
        <strain evidence="9">ATCC BAA-972 / CDC 1076 / CIP 108378 / DSM 44985 / JCM 13578</strain>
    </source>
</reference>
<proteinExistence type="inferred from homology"/>